<dbReference type="SUPFAM" id="SSF141523">
    <property type="entry name" value="L,D-transpeptidase catalytic domain-like"/>
    <property type="match status" value="1"/>
</dbReference>
<evidence type="ECO:0000313" key="9">
    <source>
        <dbReference type="EMBL" id="AQQ69615.1"/>
    </source>
</evidence>
<accession>A0A1Q2MA58</accession>
<keyword evidence="4 7" id="KW-0133">Cell shape</keyword>
<dbReference type="KEGG" id="maga:Mag101_15245"/>
<dbReference type="InterPro" id="IPR005490">
    <property type="entry name" value="LD_TPept_cat_dom"/>
</dbReference>
<dbReference type="Pfam" id="PF03734">
    <property type="entry name" value="YkuD"/>
    <property type="match status" value="1"/>
</dbReference>
<dbReference type="GO" id="GO:0005576">
    <property type="term" value="C:extracellular region"/>
    <property type="evidence" value="ECO:0007669"/>
    <property type="project" value="TreeGrafter"/>
</dbReference>
<dbReference type="AlphaFoldDB" id="A0A1Q2MA58"/>
<dbReference type="GO" id="GO:0008360">
    <property type="term" value="P:regulation of cell shape"/>
    <property type="evidence" value="ECO:0007669"/>
    <property type="project" value="UniProtKB-UniRule"/>
</dbReference>
<keyword evidence="3" id="KW-0808">Transferase</keyword>
<evidence type="ECO:0000256" key="7">
    <source>
        <dbReference type="PROSITE-ProRule" id="PRU01373"/>
    </source>
</evidence>
<evidence type="ECO:0000256" key="6">
    <source>
        <dbReference type="ARBA" id="ARBA00023316"/>
    </source>
</evidence>
<feature type="domain" description="L,D-TPase catalytic" evidence="8">
    <location>
        <begin position="1"/>
        <end position="134"/>
    </location>
</feature>
<keyword evidence="10" id="KW-1185">Reference proteome</keyword>
<dbReference type="GO" id="GO:0071555">
    <property type="term" value="P:cell wall organization"/>
    <property type="evidence" value="ECO:0007669"/>
    <property type="project" value="UniProtKB-UniRule"/>
</dbReference>
<dbReference type="GO" id="GO:0071972">
    <property type="term" value="F:peptidoglycan L,D-transpeptidase activity"/>
    <property type="evidence" value="ECO:0007669"/>
    <property type="project" value="TreeGrafter"/>
</dbReference>
<dbReference type="STRING" id="260552.Mag101_15245"/>
<keyword evidence="6 7" id="KW-0961">Cell wall biogenesis/degradation</keyword>
<feature type="active site" description="Nucleophile" evidence="7">
    <location>
        <position position="110"/>
    </location>
</feature>
<dbReference type="eggNOG" id="COG1376">
    <property type="taxonomic scope" value="Bacteria"/>
</dbReference>
<dbReference type="UniPathway" id="UPA00219"/>
<protein>
    <recommendedName>
        <fullName evidence="8">L,D-TPase catalytic domain-containing protein</fullName>
    </recommendedName>
</protein>
<evidence type="ECO:0000256" key="4">
    <source>
        <dbReference type="ARBA" id="ARBA00022960"/>
    </source>
</evidence>
<dbReference type="GO" id="GO:0016740">
    <property type="term" value="F:transferase activity"/>
    <property type="evidence" value="ECO:0007669"/>
    <property type="project" value="UniProtKB-KW"/>
</dbReference>
<dbReference type="EMBL" id="CP019650">
    <property type="protein sequence ID" value="AQQ69615.1"/>
    <property type="molecule type" value="Genomic_DNA"/>
</dbReference>
<dbReference type="CDD" id="cd16913">
    <property type="entry name" value="YkuD_like"/>
    <property type="match status" value="1"/>
</dbReference>
<dbReference type="PANTHER" id="PTHR30582:SF2">
    <property type="entry name" value="L,D-TRANSPEPTIDASE YCIB-RELATED"/>
    <property type="match status" value="1"/>
</dbReference>
<evidence type="ECO:0000256" key="2">
    <source>
        <dbReference type="ARBA" id="ARBA00005992"/>
    </source>
</evidence>
<evidence type="ECO:0000256" key="5">
    <source>
        <dbReference type="ARBA" id="ARBA00022984"/>
    </source>
</evidence>
<name>A0A1Q2MA58_9GAMM</name>
<gene>
    <name evidence="9" type="ORF">Mag101_15245</name>
</gene>
<comment type="pathway">
    <text evidence="1 7">Cell wall biogenesis; peptidoglycan biosynthesis.</text>
</comment>
<evidence type="ECO:0000256" key="1">
    <source>
        <dbReference type="ARBA" id="ARBA00004752"/>
    </source>
</evidence>
<reference evidence="9" key="1">
    <citation type="submission" date="2017-02" db="EMBL/GenBank/DDBJ databases">
        <title>Genome of Microbulbifer agarilyticus GP101.</title>
        <authorList>
            <person name="Jung J."/>
            <person name="Bae S.S."/>
            <person name="Baek K."/>
        </authorList>
    </citation>
    <scope>NUCLEOTIDE SEQUENCE [LARGE SCALE GENOMIC DNA]</scope>
    <source>
        <strain evidence="9">GP101</strain>
    </source>
</reference>
<dbReference type="OrthoDB" id="463216at2"/>
<evidence type="ECO:0000313" key="10">
    <source>
        <dbReference type="Proteomes" id="UP000188219"/>
    </source>
</evidence>
<keyword evidence="5 7" id="KW-0573">Peptidoglycan synthesis</keyword>
<organism evidence="9 10">
    <name type="scientific">Microbulbifer agarilyticus</name>
    <dbReference type="NCBI Taxonomy" id="260552"/>
    <lineage>
        <taxon>Bacteria</taxon>
        <taxon>Pseudomonadati</taxon>
        <taxon>Pseudomonadota</taxon>
        <taxon>Gammaproteobacteria</taxon>
        <taxon>Cellvibrionales</taxon>
        <taxon>Microbulbiferaceae</taxon>
        <taxon>Microbulbifer</taxon>
    </lineage>
</organism>
<dbReference type="Proteomes" id="UP000188219">
    <property type="component" value="Chromosome"/>
</dbReference>
<dbReference type="PANTHER" id="PTHR30582">
    <property type="entry name" value="L,D-TRANSPEPTIDASE"/>
    <property type="match status" value="1"/>
</dbReference>
<dbReference type="PROSITE" id="PS52029">
    <property type="entry name" value="LD_TPASE"/>
    <property type="match status" value="1"/>
</dbReference>
<sequence length="135" mass="15010">MIDISEQRAYFYKGGRLAGISPVATGIAGYRTPTGSFRVSEKDIDHRSNLFGHYVDRAGYVRKSSVDVRKDKRPAGTVFRGASMDFFMRVNGAVGMHAGKVTGRPESHGCIRLPWHMAKIFYENSPIGTKVTVRQ</sequence>
<feature type="active site" description="Proton donor/acceptor" evidence="7">
    <location>
        <position position="97"/>
    </location>
</feature>
<evidence type="ECO:0000256" key="3">
    <source>
        <dbReference type="ARBA" id="ARBA00022679"/>
    </source>
</evidence>
<dbReference type="InterPro" id="IPR038063">
    <property type="entry name" value="Transpep_catalytic_dom"/>
</dbReference>
<dbReference type="Gene3D" id="2.40.440.10">
    <property type="entry name" value="L,D-transpeptidase catalytic domain-like"/>
    <property type="match status" value="1"/>
</dbReference>
<dbReference type="GO" id="GO:0018104">
    <property type="term" value="P:peptidoglycan-protein cross-linking"/>
    <property type="evidence" value="ECO:0007669"/>
    <property type="project" value="TreeGrafter"/>
</dbReference>
<dbReference type="InterPro" id="IPR050979">
    <property type="entry name" value="LD-transpeptidase"/>
</dbReference>
<evidence type="ECO:0000259" key="8">
    <source>
        <dbReference type="PROSITE" id="PS52029"/>
    </source>
</evidence>
<comment type="similarity">
    <text evidence="2">Belongs to the YkuD family.</text>
</comment>
<proteinExistence type="inferred from homology"/>